<accession>A0A1M5VE40</accession>
<dbReference type="RefSeq" id="WP_073411428.1">
    <property type="nucleotide sequence ID" value="NZ_FQWH01000017.1"/>
</dbReference>
<dbReference type="EMBL" id="FQWH01000017">
    <property type="protein sequence ID" value="SHH73486.1"/>
    <property type="molecule type" value="Genomic_DNA"/>
</dbReference>
<dbReference type="Gene3D" id="3.55.50.30">
    <property type="match status" value="1"/>
</dbReference>
<sequence>MKSKRMKEEWNAIPNRGILPNDTQARMWNNIRRVTIDKYKKIYNWTAAACAVFIISIGSYQFFNQHKKAEIEITSTITFKNDIRLINLPDGTRVWLNQNSKIEYPAHFLNTERNVTLKGEAFFEVKRDPSRPFVITSGAIKTTVLGTSFNIKAYNEKQPEVNVRTGKVKVEGETNSVLLLRGDKAVYTAESSKVKKEKTNVLEPEWKKALLYVDGLTLEQVLEKLKEENDFEVNYLEDDLKNLTIQGTLDSRQGLYEMLQTIAFALEIKIRSTGNNTYLVSR</sequence>
<keyword evidence="1" id="KW-0812">Transmembrane</keyword>
<gene>
    <name evidence="4" type="ORF">SAMN05444388_11714</name>
</gene>
<proteinExistence type="predicted"/>
<feature type="transmembrane region" description="Helical" evidence="1">
    <location>
        <begin position="42"/>
        <end position="63"/>
    </location>
</feature>
<dbReference type="Pfam" id="PF16344">
    <property type="entry name" value="FecR_C"/>
    <property type="match status" value="1"/>
</dbReference>
<dbReference type="PANTHER" id="PTHR30273">
    <property type="entry name" value="PERIPLASMIC SIGNAL SENSOR AND SIGMA FACTOR ACTIVATOR FECR-RELATED"/>
    <property type="match status" value="1"/>
</dbReference>
<dbReference type="Pfam" id="PF04773">
    <property type="entry name" value="FecR"/>
    <property type="match status" value="1"/>
</dbReference>
<dbReference type="PIRSF" id="PIRSF018266">
    <property type="entry name" value="FecR"/>
    <property type="match status" value="1"/>
</dbReference>
<keyword evidence="1" id="KW-0472">Membrane</keyword>
<dbReference type="InterPro" id="IPR032508">
    <property type="entry name" value="FecR_C"/>
</dbReference>
<reference evidence="4 5" key="1">
    <citation type="submission" date="2016-11" db="EMBL/GenBank/DDBJ databases">
        <authorList>
            <person name="Jaros S."/>
            <person name="Januszkiewicz K."/>
            <person name="Wedrychowicz H."/>
        </authorList>
    </citation>
    <scope>NUCLEOTIDE SEQUENCE [LARGE SCALE GENOMIC DNA]</scope>
    <source>
        <strain evidence="4 5">DSM 6792</strain>
    </source>
</reference>
<name>A0A1M5VE40_FLAJO</name>
<evidence type="ECO:0000259" key="3">
    <source>
        <dbReference type="Pfam" id="PF16344"/>
    </source>
</evidence>
<evidence type="ECO:0000313" key="5">
    <source>
        <dbReference type="Proteomes" id="UP000184112"/>
    </source>
</evidence>
<evidence type="ECO:0000313" key="4">
    <source>
        <dbReference type="EMBL" id="SHH73486.1"/>
    </source>
</evidence>
<evidence type="ECO:0000256" key="1">
    <source>
        <dbReference type="SAM" id="Phobius"/>
    </source>
</evidence>
<dbReference type="Proteomes" id="UP000184112">
    <property type="component" value="Unassembled WGS sequence"/>
</dbReference>
<protein>
    <submittedName>
        <fullName evidence="4">FecR family protein</fullName>
    </submittedName>
</protein>
<dbReference type="PANTHER" id="PTHR30273:SF2">
    <property type="entry name" value="PROTEIN FECR"/>
    <property type="match status" value="1"/>
</dbReference>
<evidence type="ECO:0000259" key="2">
    <source>
        <dbReference type="Pfam" id="PF04773"/>
    </source>
</evidence>
<dbReference type="GO" id="GO:0016989">
    <property type="term" value="F:sigma factor antagonist activity"/>
    <property type="evidence" value="ECO:0007669"/>
    <property type="project" value="TreeGrafter"/>
</dbReference>
<keyword evidence="1" id="KW-1133">Transmembrane helix</keyword>
<dbReference type="InterPro" id="IPR006860">
    <property type="entry name" value="FecR"/>
</dbReference>
<organism evidence="4 5">
    <name type="scientific">Flavobacterium johnsoniae</name>
    <name type="common">Cytophaga johnsonae</name>
    <dbReference type="NCBI Taxonomy" id="986"/>
    <lineage>
        <taxon>Bacteria</taxon>
        <taxon>Pseudomonadati</taxon>
        <taxon>Bacteroidota</taxon>
        <taxon>Flavobacteriia</taxon>
        <taxon>Flavobacteriales</taxon>
        <taxon>Flavobacteriaceae</taxon>
        <taxon>Flavobacterium</taxon>
    </lineage>
</organism>
<dbReference type="Gene3D" id="2.60.120.1440">
    <property type="match status" value="1"/>
</dbReference>
<feature type="domain" description="FecR protein" evidence="2">
    <location>
        <begin position="78"/>
        <end position="169"/>
    </location>
</feature>
<dbReference type="InterPro" id="IPR012373">
    <property type="entry name" value="Ferrdict_sens_TM"/>
</dbReference>
<dbReference type="AlphaFoldDB" id="A0A1M5VE40"/>
<feature type="domain" description="Protein FecR C-terminal" evidence="3">
    <location>
        <begin position="212"/>
        <end position="278"/>
    </location>
</feature>